<dbReference type="Proteomes" id="UP000034287">
    <property type="component" value="Unassembled WGS sequence"/>
</dbReference>
<proteinExistence type="predicted"/>
<evidence type="ECO:0000313" key="2">
    <source>
        <dbReference type="EMBL" id="KKK35828.1"/>
    </source>
</evidence>
<feature type="domain" description="FAD-dependent urate hydroxylase HpyO/Asp monooxygenase CreE-like FAD/NAD(P)-binding" evidence="1">
    <location>
        <begin position="8"/>
        <end position="152"/>
    </location>
</feature>
<dbReference type="STRING" id="1432562.WN59_03160"/>
<dbReference type="OrthoDB" id="2211465at2"/>
<gene>
    <name evidence="2" type="ORF">WN59_03160</name>
</gene>
<dbReference type="RefSeq" id="WP_046512409.1">
    <property type="nucleotide sequence ID" value="NZ_LAYZ01000001.1"/>
</dbReference>
<reference evidence="2 3" key="1">
    <citation type="submission" date="2015-04" db="EMBL/GenBank/DDBJ databases">
        <title>Taxonomic description and genome sequence of Salinicoccus sediminis sp. nov., a novel hyper halotolerant bacterium isolated from marine sediment.</title>
        <authorList>
            <person name="Mathan Kumar R."/>
            <person name="Kaur G."/>
            <person name="Kumar N."/>
            <person name="Kumar A."/>
            <person name="Singh N.K."/>
            <person name="Kaur N."/>
            <person name="Mayilraj S."/>
        </authorList>
    </citation>
    <scope>NUCLEOTIDE SEQUENCE [LARGE SCALE GENOMIC DNA]</scope>
    <source>
        <strain evidence="2 3">SV-16</strain>
    </source>
</reference>
<organism evidence="2 3">
    <name type="scientific">Salinicoccus sediminis</name>
    <dbReference type="NCBI Taxonomy" id="1432562"/>
    <lineage>
        <taxon>Bacteria</taxon>
        <taxon>Bacillati</taxon>
        <taxon>Bacillota</taxon>
        <taxon>Bacilli</taxon>
        <taxon>Bacillales</taxon>
        <taxon>Staphylococcaceae</taxon>
        <taxon>Salinicoccus</taxon>
    </lineage>
</organism>
<accession>A0A0M2SNN4</accession>
<dbReference type="PATRIC" id="fig|1432562.3.peg.647"/>
<name>A0A0M2SNN4_9STAP</name>
<dbReference type="SUPFAM" id="SSF51905">
    <property type="entry name" value="FAD/NAD(P)-binding domain"/>
    <property type="match status" value="2"/>
</dbReference>
<dbReference type="Pfam" id="PF13454">
    <property type="entry name" value="NAD_binding_9"/>
    <property type="match status" value="1"/>
</dbReference>
<dbReference type="InterPro" id="IPR036188">
    <property type="entry name" value="FAD/NAD-bd_sf"/>
</dbReference>
<keyword evidence="3" id="KW-1185">Reference proteome</keyword>
<protein>
    <recommendedName>
        <fullName evidence="1">FAD-dependent urate hydroxylase HpyO/Asp monooxygenase CreE-like FAD/NAD(P)-binding domain-containing protein</fullName>
    </recommendedName>
</protein>
<sequence length="473" mass="53215">MARSAKAAVIGCGVTGISTVSHIVNDDRYTANIQLDMYDNEVMAGKGPAYQRDSGHLLINIPSGEMYLDDDGSDYIQWLEANDYPAVRYTSREQFGEYTRDKMESLVRDNENVHFIPGMVEDVRFDSGTGQFKLTADGMDKVYDFVFLTMGMLRYSDPYSLEGEEGYIQDPYPVEEVLDDLEGETGIIGSGLSAIDCARFLLLGNKKERVFIFSRSGEMPSVRGAHADIRLQYFTKGTLCSLVENDEIPLSSLKQLFMREMEANGIDHSLLWRRTGDTIQDLKYDMAHPEAVGRLHHLIMALNPIFSEVFQYLSRTDKRKFMKEYHPLIDENHSPMPKEAAEKLVEWAEDGRLVIVDGMENVAAGDRFSIRTDEGENYRIDTLINATGPVKDIEKDMNGLIGALHDHQLIGRNEFGGIMVDRRRNVISPNVGTLKGMFALGGLTVGADYMSTSVWILIQNTKKLAGQFYDQLT</sequence>
<dbReference type="PANTHER" id="PTHR40254">
    <property type="entry name" value="BLR0577 PROTEIN"/>
    <property type="match status" value="1"/>
</dbReference>
<dbReference type="InterPro" id="IPR038732">
    <property type="entry name" value="HpyO/CreE_NAD-binding"/>
</dbReference>
<dbReference type="InterPro" id="IPR052189">
    <property type="entry name" value="L-asp_N-monooxygenase_NS-form"/>
</dbReference>
<dbReference type="EMBL" id="LAYZ01000001">
    <property type="protein sequence ID" value="KKK35828.1"/>
    <property type="molecule type" value="Genomic_DNA"/>
</dbReference>
<dbReference type="PANTHER" id="PTHR40254:SF1">
    <property type="entry name" value="BLR0577 PROTEIN"/>
    <property type="match status" value="1"/>
</dbReference>
<comment type="caution">
    <text evidence="2">The sequence shown here is derived from an EMBL/GenBank/DDBJ whole genome shotgun (WGS) entry which is preliminary data.</text>
</comment>
<dbReference type="AlphaFoldDB" id="A0A0M2SNN4"/>
<evidence type="ECO:0000313" key="3">
    <source>
        <dbReference type="Proteomes" id="UP000034287"/>
    </source>
</evidence>
<evidence type="ECO:0000259" key="1">
    <source>
        <dbReference type="Pfam" id="PF13454"/>
    </source>
</evidence>
<dbReference type="Gene3D" id="3.50.50.60">
    <property type="entry name" value="FAD/NAD(P)-binding domain"/>
    <property type="match status" value="1"/>
</dbReference>